<proteinExistence type="predicted"/>
<gene>
    <name evidence="2" type="ORF">CVLEPA_LOCUS10570</name>
</gene>
<comment type="caution">
    <text evidence="2">The sequence shown here is derived from an EMBL/GenBank/DDBJ whole genome shotgun (WGS) entry which is preliminary data.</text>
</comment>
<organism evidence="2 3">
    <name type="scientific">Clavelina lepadiformis</name>
    <name type="common">Light-bulb sea squirt</name>
    <name type="synonym">Ascidia lepadiformis</name>
    <dbReference type="NCBI Taxonomy" id="159417"/>
    <lineage>
        <taxon>Eukaryota</taxon>
        <taxon>Metazoa</taxon>
        <taxon>Chordata</taxon>
        <taxon>Tunicata</taxon>
        <taxon>Ascidiacea</taxon>
        <taxon>Aplousobranchia</taxon>
        <taxon>Clavelinidae</taxon>
        <taxon>Clavelina</taxon>
    </lineage>
</organism>
<feature type="domain" description="VWFA" evidence="1">
    <location>
        <begin position="60"/>
        <end position="120"/>
    </location>
</feature>
<dbReference type="SUPFAM" id="SSF53300">
    <property type="entry name" value="vWA-like"/>
    <property type="match status" value="1"/>
</dbReference>
<dbReference type="InterPro" id="IPR002035">
    <property type="entry name" value="VWF_A"/>
</dbReference>
<sequence length="120" mass="13022">MAILVHRNNYDDFDTINAESADVLRQVKVGEGVLGHARIYFSGTIHDPHILFKDSQKITRDGRLNIGAVLRYVKDNVFGVKGYGPGIPNLLVVATDDNSDDDVAAPAKALCDAGVLVIFI</sequence>
<evidence type="ECO:0000313" key="3">
    <source>
        <dbReference type="Proteomes" id="UP001642483"/>
    </source>
</evidence>
<name>A0ABP0FKV4_CLALP</name>
<keyword evidence="3" id="KW-1185">Reference proteome</keyword>
<reference evidence="2 3" key="1">
    <citation type="submission" date="2024-02" db="EMBL/GenBank/DDBJ databases">
        <authorList>
            <person name="Daric V."/>
            <person name="Darras S."/>
        </authorList>
    </citation>
    <scope>NUCLEOTIDE SEQUENCE [LARGE SCALE GENOMIC DNA]</scope>
</reference>
<evidence type="ECO:0000313" key="2">
    <source>
        <dbReference type="EMBL" id="CAK8680303.1"/>
    </source>
</evidence>
<dbReference type="Proteomes" id="UP001642483">
    <property type="component" value="Unassembled WGS sequence"/>
</dbReference>
<dbReference type="InterPro" id="IPR036465">
    <property type="entry name" value="vWFA_dom_sf"/>
</dbReference>
<dbReference type="Gene3D" id="3.40.50.410">
    <property type="entry name" value="von Willebrand factor, type A domain"/>
    <property type="match status" value="1"/>
</dbReference>
<protein>
    <recommendedName>
        <fullName evidence="1">VWFA domain-containing protein</fullName>
    </recommendedName>
</protein>
<evidence type="ECO:0000259" key="1">
    <source>
        <dbReference type="Pfam" id="PF00092"/>
    </source>
</evidence>
<dbReference type="EMBL" id="CAWYQH010000068">
    <property type="protein sequence ID" value="CAK8680303.1"/>
    <property type="molecule type" value="Genomic_DNA"/>
</dbReference>
<accession>A0ABP0FKV4</accession>
<dbReference type="Pfam" id="PF00092">
    <property type="entry name" value="VWA"/>
    <property type="match status" value="1"/>
</dbReference>